<organism evidence="2 3">
    <name type="scientific">Ancylostoma ceylanicum</name>
    <dbReference type="NCBI Taxonomy" id="53326"/>
    <lineage>
        <taxon>Eukaryota</taxon>
        <taxon>Metazoa</taxon>
        <taxon>Ecdysozoa</taxon>
        <taxon>Nematoda</taxon>
        <taxon>Chromadorea</taxon>
        <taxon>Rhabditida</taxon>
        <taxon>Rhabditina</taxon>
        <taxon>Rhabditomorpha</taxon>
        <taxon>Strongyloidea</taxon>
        <taxon>Ancylostomatidae</taxon>
        <taxon>Ancylostomatinae</taxon>
        <taxon>Ancylostoma</taxon>
    </lineage>
</organism>
<evidence type="ECO:0008006" key="4">
    <source>
        <dbReference type="Google" id="ProtNLM"/>
    </source>
</evidence>
<proteinExistence type="predicted"/>
<evidence type="ECO:0000256" key="1">
    <source>
        <dbReference type="SAM" id="SignalP"/>
    </source>
</evidence>
<dbReference type="Proteomes" id="UP000024635">
    <property type="component" value="Unassembled WGS sequence"/>
</dbReference>
<feature type="signal peptide" evidence="1">
    <location>
        <begin position="1"/>
        <end position="33"/>
    </location>
</feature>
<dbReference type="EMBL" id="JARK01001379">
    <property type="protein sequence ID" value="EYC13555.1"/>
    <property type="molecule type" value="Genomic_DNA"/>
</dbReference>
<reference evidence="3" key="1">
    <citation type="journal article" date="2015" name="Nat. Genet.">
        <title>The genome and transcriptome of the zoonotic hookworm Ancylostoma ceylanicum identify infection-specific gene families.</title>
        <authorList>
            <person name="Schwarz E.M."/>
            <person name="Hu Y."/>
            <person name="Antoshechkin I."/>
            <person name="Miller M.M."/>
            <person name="Sternberg P.W."/>
            <person name="Aroian R.V."/>
        </authorList>
    </citation>
    <scope>NUCLEOTIDE SEQUENCE</scope>
    <source>
        <strain evidence="3">HY135</strain>
    </source>
</reference>
<evidence type="ECO:0000313" key="2">
    <source>
        <dbReference type="EMBL" id="EYC13555.1"/>
    </source>
</evidence>
<gene>
    <name evidence="2" type="primary">Acey_s0043.g783</name>
    <name evidence="2" type="ORF">Y032_0043g783</name>
</gene>
<feature type="chain" id="PRO_5001489218" description="Secreted protein" evidence="1">
    <location>
        <begin position="34"/>
        <end position="90"/>
    </location>
</feature>
<protein>
    <recommendedName>
        <fullName evidence="4">Secreted protein</fullName>
    </recommendedName>
</protein>
<comment type="caution">
    <text evidence="2">The sequence shown here is derived from an EMBL/GenBank/DDBJ whole genome shotgun (WGS) entry which is preliminary data.</text>
</comment>
<keyword evidence="1" id="KW-0732">Signal</keyword>
<evidence type="ECO:0000313" key="3">
    <source>
        <dbReference type="Proteomes" id="UP000024635"/>
    </source>
</evidence>
<keyword evidence="3" id="KW-1185">Reference proteome</keyword>
<dbReference type="AlphaFoldDB" id="A0A016UEK9"/>
<accession>A0A016UEK9</accession>
<sequence length="90" mass="10239">MYRCVDPQSKWTLFLELLTDLLLLLCLDRRCDRLVLVGDGERPPLLLLDRLESTVSLMLLVSDLSKPKRPLTASSALYRCGIYKAFVAKV</sequence>
<name>A0A016UEK9_9BILA</name>